<feature type="domain" description="GtrA/DPMS transmembrane" evidence="7">
    <location>
        <begin position="6"/>
        <end position="122"/>
    </location>
</feature>
<dbReference type="PANTHER" id="PTHR38459:SF1">
    <property type="entry name" value="PROPHAGE BACTOPRENOL-LINKED GLUCOSE TRANSLOCASE HOMOLOG"/>
    <property type="match status" value="1"/>
</dbReference>
<feature type="transmembrane region" description="Helical" evidence="6">
    <location>
        <begin position="99"/>
        <end position="122"/>
    </location>
</feature>
<dbReference type="GeneID" id="31891075"/>
<dbReference type="PANTHER" id="PTHR38459">
    <property type="entry name" value="PROPHAGE BACTOPRENOL-LINKED GLUCOSE TRANSLOCASE HOMOLOG"/>
    <property type="match status" value="1"/>
</dbReference>
<keyword evidence="4 6" id="KW-1133">Transmembrane helix</keyword>
<keyword evidence="3 6" id="KW-0812">Transmembrane</keyword>
<organism evidence="8 9">
    <name type="scientific">Mesorhizobium plurifarium</name>
    <dbReference type="NCBI Taxonomy" id="69974"/>
    <lineage>
        <taxon>Bacteria</taxon>
        <taxon>Pseudomonadati</taxon>
        <taxon>Pseudomonadota</taxon>
        <taxon>Alphaproteobacteria</taxon>
        <taxon>Hyphomicrobiales</taxon>
        <taxon>Phyllobacteriaceae</taxon>
        <taxon>Mesorhizobium</taxon>
    </lineage>
</organism>
<evidence type="ECO:0000256" key="5">
    <source>
        <dbReference type="ARBA" id="ARBA00023136"/>
    </source>
</evidence>
<sequence length="124" mass="13051">MGRLFRFALAGGIGFVADAAALWLLLATTPLGPLLARVLSIGFALCVTWQINRHLTFAPSSRGLAEEGARYGGVGIATSIVNYLVYCAILLALPALPPLAALAIASIVAMTLSFLGYSRLVFDR</sequence>
<evidence type="ECO:0000313" key="9">
    <source>
        <dbReference type="Proteomes" id="UP000046373"/>
    </source>
</evidence>
<accession>A0A090F7U5</accession>
<dbReference type="InterPro" id="IPR007267">
    <property type="entry name" value="GtrA_DPMS_TM"/>
</dbReference>
<evidence type="ECO:0000256" key="1">
    <source>
        <dbReference type="ARBA" id="ARBA00004141"/>
    </source>
</evidence>
<protein>
    <recommendedName>
        <fullName evidence="7">GtrA/DPMS transmembrane domain-containing protein</fullName>
    </recommendedName>
</protein>
<dbReference type="Pfam" id="PF04138">
    <property type="entry name" value="GtrA_DPMS_TM"/>
    <property type="match status" value="1"/>
</dbReference>
<proteinExistence type="inferred from homology"/>
<comment type="similarity">
    <text evidence="2">Belongs to the GtrA family.</text>
</comment>
<dbReference type="InterPro" id="IPR051401">
    <property type="entry name" value="GtrA_CellWall_Glycosyl"/>
</dbReference>
<feature type="transmembrane region" description="Helical" evidence="6">
    <location>
        <begin position="34"/>
        <end position="51"/>
    </location>
</feature>
<dbReference type="AlphaFoldDB" id="A0A090F7U5"/>
<evidence type="ECO:0000259" key="7">
    <source>
        <dbReference type="Pfam" id="PF04138"/>
    </source>
</evidence>
<gene>
    <name evidence="8" type="ORF">MPLDJ20_200123</name>
</gene>
<feature type="transmembrane region" description="Helical" evidence="6">
    <location>
        <begin position="71"/>
        <end position="93"/>
    </location>
</feature>
<reference evidence="8 9" key="1">
    <citation type="submission" date="2014-08" db="EMBL/GenBank/DDBJ databases">
        <authorList>
            <person name="Moulin Lionel"/>
        </authorList>
    </citation>
    <scope>NUCLEOTIDE SEQUENCE [LARGE SCALE GENOMIC DNA]</scope>
</reference>
<feature type="transmembrane region" description="Helical" evidence="6">
    <location>
        <begin position="7"/>
        <end position="28"/>
    </location>
</feature>
<evidence type="ECO:0000313" key="8">
    <source>
        <dbReference type="EMBL" id="CDX37608.1"/>
    </source>
</evidence>
<evidence type="ECO:0000256" key="6">
    <source>
        <dbReference type="SAM" id="Phobius"/>
    </source>
</evidence>
<dbReference type="Proteomes" id="UP000046373">
    <property type="component" value="Unassembled WGS sequence"/>
</dbReference>
<dbReference type="EMBL" id="CCNB01000013">
    <property type="protein sequence ID" value="CDX37608.1"/>
    <property type="molecule type" value="Genomic_DNA"/>
</dbReference>
<name>A0A090F7U5_MESPL</name>
<evidence type="ECO:0000256" key="2">
    <source>
        <dbReference type="ARBA" id="ARBA00009399"/>
    </source>
</evidence>
<dbReference type="GO" id="GO:0005886">
    <property type="term" value="C:plasma membrane"/>
    <property type="evidence" value="ECO:0007669"/>
    <property type="project" value="TreeGrafter"/>
</dbReference>
<comment type="subcellular location">
    <subcellularLocation>
        <location evidence="1">Membrane</location>
        <topology evidence="1">Multi-pass membrane protein</topology>
    </subcellularLocation>
</comment>
<keyword evidence="5 6" id="KW-0472">Membrane</keyword>
<dbReference type="GO" id="GO:0000271">
    <property type="term" value="P:polysaccharide biosynthetic process"/>
    <property type="evidence" value="ECO:0007669"/>
    <property type="project" value="InterPro"/>
</dbReference>
<evidence type="ECO:0000256" key="4">
    <source>
        <dbReference type="ARBA" id="ARBA00022989"/>
    </source>
</evidence>
<evidence type="ECO:0000256" key="3">
    <source>
        <dbReference type="ARBA" id="ARBA00022692"/>
    </source>
</evidence>